<keyword evidence="3" id="KW-1185">Reference proteome</keyword>
<evidence type="ECO:0000313" key="2">
    <source>
        <dbReference type="EMBL" id="GMH56965.1"/>
    </source>
</evidence>
<organism evidence="2 3">
    <name type="scientific">Triparma retinervis</name>
    <dbReference type="NCBI Taxonomy" id="2557542"/>
    <lineage>
        <taxon>Eukaryota</taxon>
        <taxon>Sar</taxon>
        <taxon>Stramenopiles</taxon>
        <taxon>Ochrophyta</taxon>
        <taxon>Bolidophyceae</taxon>
        <taxon>Parmales</taxon>
        <taxon>Triparmaceae</taxon>
        <taxon>Triparma</taxon>
    </lineage>
</organism>
<proteinExistence type="predicted"/>
<feature type="region of interest" description="Disordered" evidence="1">
    <location>
        <begin position="1"/>
        <end position="46"/>
    </location>
</feature>
<protein>
    <submittedName>
        <fullName evidence="2">Uncharacterized protein</fullName>
    </submittedName>
</protein>
<accession>A0A9W6ZW39</accession>
<evidence type="ECO:0000313" key="3">
    <source>
        <dbReference type="Proteomes" id="UP001165082"/>
    </source>
</evidence>
<dbReference type="EMBL" id="BRXZ01000897">
    <property type="protein sequence ID" value="GMH56965.1"/>
    <property type="molecule type" value="Genomic_DNA"/>
</dbReference>
<feature type="compositionally biased region" description="Basic and acidic residues" evidence="1">
    <location>
        <begin position="1"/>
        <end position="27"/>
    </location>
</feature>
<dbReference type="Proteomes" id="UP001165082">
    <property type="component" value="Unassembled WGS sequence"/>
</dbReference>
<feature type="compositionally biased region" description="Basic and acidic residues" evidence="1">
    <location>
        <begin position="37"/>
        <end position="46"/>
    </location>
</feature>
<name>A0A9W6ZW39_9STRA</name>
<dbReference type="AlphaFoldDB" id="A0A9W6ZW39"/>
<comment type="caution">
    <text evidence="2">The sequence shown here is derived from an EMBL/GenBank/DDBJ whole genome shotgun (WGS) entry which is preliminary data.</text>
</comment>
<dbReference type="OrthoDB" id="203706at2759"/>
<evidence type="ECO:0000256" key="1">
    <source>
        <dbReference type="SAM" id="MobiDB-lite"/>
    </source>
</evidence>
<reference evidence="2" key="1">
    <citation type="submission" date="2022-07" db="EMBL/GenBank/DDBJ databases">
        <title>Genome analysis of Parmales, a sister group of diatoms, reveals the evolutionary specialization of diatoms from phago-mixotrophs to photoautotrophs.</title>
        <authorList>
            <person name="Ban H."/>
            <person name="Sato S."/>
            <person name="Yoshikawa S."/>
            <person name="Kazumasa Y."/>
            <person name="Nakamura Y."/>
            <person name="Ichinomiya M."/>
            <person name="Saitoh K."/>
            <person name="Sato N."/>
            <person name="Blanc-Mathieu R."/>
            <person name="Endo H."/>
            <person name="Kuwata A."/>
            <person name="Ogata H."/>
        </authorList>
    </citation>
    <scope>NUCLEOTIDE SEQUENCE</scope>
</reference>
<gene>
    <name evidence="2" type="ORF">TrRE_jg5613</name>
</gene>
<sequence length="188" mass="22216">MHLISDRDPELVRERQERLNSHKHALEADPGVFKGKKTADSRVPKYVDDRPDSYDYDDKWLIGERTRGYSPGHVRSLSPPPQGKTKRWLGKIEKVDSTVSFDEQSYRQIFTRGQPVLETRFSSIALSREWSRYRSQRVAESKARREERERVERERQENLKVRAEILDSIDLFERNQGKRPIDSDDEDD</sequence>